<proteinExistence type="predicted"/>
<dbReference type="PANTHER" id="PTHR13060">
    <property type="entry name" value="SGT1 PROTEIN HSGT1 SUPPRESSOR OF GCR2"/>
    <property type="match status" value="1"/>
</dbReference>
<sequence length="636" mass="72510">MAGVNNILESVREDDFVEYYLFPVINSEDIKEQETILSCVLSKANKIIDNYSKNYLWHKDEFKLVPRTSISNLLTHIDGKNEKLPPHLYGVSHFGDNIEDEWFMVFILQQLTKEINGLAVKVYDSDGEFILIEAADFLPDWADPETCENRVYLYESNVHIIPMDSEEEKELTVSSALSKLFKNPTETKASQDIQNTFNNKLKGYPEKTKDNIHRSTIYVPIGVAAILKLKPTLIAPAIQAFCNRDSVDLRACRAMKYFPPENRVNTSVNFTKCMYAMLTHSKFVPDRRTGWNLPHSSSPQFKAHNLGLRVASGFEILISQAKPSAEIESDKGWANYLQSLKNKGYFQDLMENSRDYNNLLNKAKEYYINHRDSMQYMPAVGQQILELTKTLDYNADELKKAESDLPKDDDDSWLDISPEELDQMLQEKYGQKKFINVNNNTDPGMFTDKVKNFINHVSEVEGAEFPNHSPQRPPRGVKSKNKVSFSKDTKADENKSNNKVNFDPNSFSCAVQNILNFVIPEDDSWDQSGSDMSEYEDDIEVNNGESYAEVNAKMKKYMDEMDRELAKTTIGESFEKKTNGDGFDDIENFRPVDIDVNALKNILESYKSQLGEAGPSSNMLGPMGVHLDTNENAKVE</sequence>
<dbReference type="AlphaFoldDB" id="A0A9P0AT56"/>
<evidence type="ECO:0000313" key="2">
    <source>
        <dbReference type="EMBL" id="CAH0547417.1"/>
    </source>
</evidence>
<dbReference type="InterPro" id="IPR010770">
    <property type="entry name" value="Ecd"/>
</dbReference>
<reference evidence="2" key="1">
    <citation type="submission" date="2021-12" db="EMBL/GenBank/DDBJ databases">
        <authorList>
            <person name="King R."/>
        </authorList>
    </citation>
    <scope>NUCLEOTIDE SEQUENCE</scope>
</reference>
<keyword evidence="3" id="KW-1185">Reference proteome</keyword>
<feature type="region of interest" description="Disordered" evidence="1">
    <location>
        <begin position="462"/>
        <end position="503"/>
    </location>
</feature>
<dbReference type="OrthoDB" id="27237at2759"/>
<dbReference type="Proteomes" id="UP001154078">
    <property type="component" value="Chromosome 1"/>
</dbReference>
<evidence type="ECO:0000313" key="3">
    <source>
        <dbReference type="Proteomes" id="UP001154078"/>
    </source>
</evidence>
<organism evidence="2 3">
    <name type="scientific">Brassicogethes aeneus</name>
    <name type="common">Rape pollen beetle</name>
    <name type="synonym">Meligethes aeneus</name>
    <dbReference type="NCBI Taxonomy" id="1431903"/>
    <lineage>
        <taxon>Eukaryota</taxon>
        <taxon>Metazoa</taxon>
        <taxon>Ecdysozoa</taxon>
        <taxon>Arthropoda</taxon>
        <taxon>Hexapoda</taxon>
        <taxon>Insecta</taxon>
        <taxon>Pterygota</taxon>
        <taxon>Neoptera</taxon>
        <taxon>Endopterygota</taxon>
        <taxon>Coleoptera</taxon>
        <taxon>Polyphaga</taxon>
        <taxon>Cucujiformia</taxon>
        <taxon>Nitidulidae</taxon>
        <taxon>Meligethinae</taxon>
        <taxon>Brassicogethes</taxon>
    </lineage>
</organism>
<dbReference type="Pfam" id="PF07093">
    <property type="entry name" value="SGT1"/>
    <property type="match status" value="1"/>
</dbReference>
<name>A0A9P0AT56_BRAAE</name>
<gene>
    <name evidence="2" type="ORF">MELIAE_LOCUS1409</name>
</gene>
<feature type="region of interest" description="Disordered" evidence="1">
    <location>
        <begin position="611"/>
        <end position="636"/>
    </location>
</feature>
<dbReference type="GO" id="GO:0005634">
    <property type="term" value="C:nucleus"/>
    <property type="evidence" value="ECO:0007669"/>
    <property type="project" value="TreeGrafter"/>
</dbReference>
<evidence type="ECO:0000256" key="1">
    <source>
        <dbReference type="SAM" id="MobiDB-lite"/>
    </source>
</evidence>
<protein>
    <submittedName>
        <fullName evidence="2">Uncharacterized protein</fullName>
    </submittedName>
</protein>
<feature type="compositionally biased region" description="Basic and acidic residues" evidence="1">
    <location>
        <begin position="485"/>
        <end position="496"/>
    </location>
</feature>
<dbReference type="EMBL" id="OV121132">
    <property type="protein sequence ID" value="CAH0547417.1"/>
    <property type="molecule type" value="Genomic_DNA"/>
</dbReference>
<dbReference type="PANTHER" id="PTHR13060:SF0">
    <property type="entry name" value="PROTEIN ECDYSONELESS HOMOLOG"/>
    <property type="match status" value="1"/>
</dbReference>
<accession>A0A9P0AT56</accession>